<feature type="domain" description="DUF4983" evidence="2">
    <location>
        <begin position="459"/>
        <end position="553"/>
    </location>
</feature>
<gene>
    <name evidence="3" type="ORF">SAMN05421820_10517</name>
</gene>
<dbReference type="SUPFAM" id="SSF49899">
    <property type="entry name" value="Concanavalin A-like lectins/glucanases"/>
    <property type="match status" value="1"/>
</dbReference>
<proteinExistence type="predicted"/>
<dbReference type="Pfam" id="PF16356">
    <property type="entry name" value="DUF4983"/>
    <property type="match status" value="1"/>
</dbReference>
<dbReference type="AlphaFoldDB" id="A0A1G9VZQ1"/>
<dbReference type="EMBL" id="FNGY01000005">
    <property type="protein sequence ID" value="SDM77285.1"/>
    <property type="molecule type" value="Genomic_DNA"/>
</dbReference>
<name>A0A1G9VZQ1_9SPHI</name>
<feature type="signal peptide" evidence="1">
    <location>
        <begin position="1"/>
        <end position="21"/>
    </location>
</feature>
<dbReference type="InterPro" id="IPR032309">
    <property type="entry name" value="DUF4983"/>
</dbReference>
<dbReference type="Gene3D" id="2.60.120.200">
    <property type="match status" value="1"/>
</dbReference>
<dbReference type="Pfam" id="PF13385">
    <property type="entry name" value="Laminin_G_3"/>
    <property type="match status" value="1"/>
</dbReference>
<dbReference type="GO" id="GO:0005975">
    <property type="term" value="P:carbohydrate metabolic process"/>
    <property type="evidence" value="ECO:0007669"/>
    <property type="project" value="UniProtKB-ARBA"/>
</dbReference>
<evidence type="ECO:0000256" key="1">
    <source>
        <dbReference type="SAM" id="SignalP"/>
    </source>
</evidence>
<dbReference type="Pfam" id="PF01663">
    <property type="entry name" value="Phosphodiest"/>
    <property type="match status" value="1"/>
</dbReference>
<evidence type="ECO:0000313" key="4">
    <source>
        <dbReference type="Proteomes" id="UP000183200"/>
    </source>
</evidence>
<dbReference type="GO" id="GO:0004553">
    <property type="term" value="F:hydrolase activity, hydrolyzing O-glycosyl compounds"/>
    <property type="evidence" value="ECO:0007669"/>
    <property type="project" value="UniProtKB-ARBA"/>
</dbReference>
<keyword evidence="1" id="KW-0732">Signal</keyword>
<accession>A0A1G9VZQ1</accession>
<dbReference type="InterPro" id="IPR013320">
    <property type="entry name" value="ConA-like_dom_sf"/>
</dbReference>
<dbReference type="SUPFAM" id="SSF53649">
    <property type="entry name" value="Alkaline phosphatase-like"/>
    <property type="match status" value="1"/>
</dbReference>
<organism evidence="3 4">
    <name type="scientific">Pedobacter steynii</name>
    <dbReference type="NCBI Taxonomy" id="430522"/>
    <lineage>
        <taxon>Bacteria</taxon>
        <taxon>Pseudomonadati</taxon>
        <taxon>Bacteroidota</taxon>
        <taxon>Sphingobacteriia</taxon>
        <taxon>Sphingobacteriales</taxon>
        <taxon>Sphingobacteriaceae</taxon>
        <taxon>Pedobacter</taxon>
    </lineage>
</organism>
<dbReference type="InterPro" id="IPR002591">
    <property type="entry name" value="Phosphodiest/P_Trfase"/>
</dbReference>
<feature type="chain" id="PRO_5010190509" evidence="1">
    <location>
        <begin position="22"/>
        <end position="562"/>
    </location>
</feature>
<sequence>MKLKNTLLFTGALIISATVFNACKRYENPPQVFEEYGDNGTNLATRKVLVINIDGAVGADIKTINPPNIAALIKTGKYSFTVLRDAIPTDGGSIASMLTGVSSAKHKIVDDTYIPHNGSDDDHSVITNYPSVFSRMLDVRPEFKTVTITTDVALNKYVIHSDHRILNATDALVKDSAVNILQNNNARMVFVDFRDVKTAGKAGGFAADAPAYKGAIEKTDGYVGEMVAALKKRKDYAKEDWLIIVTTNRGGDESNSKPGFLICSNPSFKEKGVSKEGFNTMHFKGTSTFATVNNDNGLYNAGTDKDFTVQLQIKSNVGNSYPGFFSKSTGVSGGTTTGWTMMQDGTKYSVIFGGSANGGTGKNQINGNAVFDGKWHTITVTVKLSGGVRTATLYTDGLQVATGNITAAKDLSTTGPLTIGHKNIDGSSNLDFYAADIEYFNVALDATTVKDNIALKDVTKHPKYANLIGYWPLDDGGGAVINNVAPTGYNFLMKGSGTWDALGNDIPGSRSPQNITDGTLSVIATGADVTALTFYWLKVPVISGWGLDGVSWISNFEIEFIK</sequence>
<keyword evidence="4" id="KW-1185">Reference proteome</keyword>
<reference evidence="4" key="1">
    <citation type="submission" date="2016-10" db="EMBL/GenBank/DDBJ databases">
        <authorList>
            <person name="Varghese N."/>
            <person name="Submissions S."/>
        </authorList>
    </citation>
    <scope>NUCLEOTIDE SEQUENCE [LARGE SCALE GENOMIC DNA]</scope>
    <source>
        <strain evidence="4">DSM 19110</strain>
    </source>
</reference>
<evidence type="ECO:0000313" key="3">
    <source>
        <dbReference type="EMBL" id="SDM77285.1"/>
    </source>
</evidence>
<dbReference type="InterPro" id="IPR017850">
    <property type="entry name" value="Alkaline_phosphatase_core_sf"/>
</dbReference>
<dbReference type="Gene3D" id="3.40.720.10">
    <property type="entry name" value="Alkaline Phosphatase, subunit A"/>
    <property type="match status" value="2"/>
</dbReference>
<dbReference type="Proteomes" id="UP000183200">
    <property type="component" value="Unassembled WGS sequence"/>
</dbReference>
<protein>
    <submittedName>
        <fullName evidence="3">Type I phosphodiesterase / nucleotide pyrophosphatase</fullName>
    </submittedName>
</protein>
<evidence type="ECO:0000259" key="2">
    <source>
        <dbReference type="Pfam" id="PF16356"/>
    </source>
</evidence>